<organism evidence="2 4">
    <name type="scientific">Alteromonas australica</name>
    <dbReference type="NCBI Taxonomy" id="589873"/>
    <lineage>
        <taxon>Bacteria</taxon>
        <taxon>Pseudomonadati</taxon>
        <taxon>Pseudomonadota</taxon>
        <taxon>Gammaproteobacteria</taxon>
        <taxon>Alteromonadales</taxon>
        <taxon>Alteromonadaceae</taxon>
        <taxon>Alteromonas/Salinimonas group</taxon>
        <taxon>Alteromonas</taxon>
    </lineage>
</organism>
<evidence type="ECO:0000313" key="5">
    <source>
        <dbReference type="Proteomes" id="UP000264779"/>
    </source>
</evidence>
<evidence type="ECO:0000313" key="4">
    <source>
        <dbReference type="Proteomes" id="UP000056090"/>
    </source>
</evidence>
<dbReference type="Gene3D" id="3.40.250.10">
    <property type="entry name" value="Rhodanese-like domain"/>
    <property type="match status" value="1"/>
</dbReference>
<feature type="domain" description="Rhodanese" evidence="1">
    <location>
        <begin position="29"/>
        <end position="115"/>
    </location>
</feature>
<dbReference type="PATRIC" id="fig|589873.4.peg.2587"/>
<evidence type="ECO:0000259" key="1">
    <source>
        <dbReference type="PROSITE" id="PS50206"/>
    </source>
</evidence>
<reference evidence="2 4" key="1">
    <citation type="submission" date="2014-06" db="EMBL/GenBank/DDBJ databases">
        <title>Genomes of Alteromonas australica, a world apart.</title>
        <authorList>
            <person name="Gonzaga A."/>
            <person name="Lopez-Perez M."/>
            <person name="Rodriguez-Valera F."/>
        </authorList>
    </citation>
    <scope>NUCLEOTIDE SEQUENCE [LARGE SCALE GENOMIC DNA]</scope>
    <source>
        <strain evidence="2 4">H 17</strain>
    </source>
</reference>
<proteinExistence type="predicted"/>
<dbReference type="Proteomes" id="UP000264779">
    <property type="component" value="Unassembled WGS sequence"/>
</dbReference>
<dbReference type="InterPro" id="IPR001763">
    <property type="entry name" value="Rhodanese-like_dom"/>
</dbReference>
<evidence type="ECO:0000313" key="3">
    <source>
        <dbReference type="EMBL" id="HBU49934.1"/>
    </source>
</evidence>
<evidence type="ECO:0000313" key="2">
    <source>
        <dbReference type="EMBL" id="AIF99227.1"/>
    </source>
</evidence>
<dbReference type="CDD" id="cd00158">
    <property type="entry name" value="RHOD"/>
    <property type="match status" value="1"/>
</dbReference>
<dbReference type="EMBL" id="CP008849">
    <property type="protein sequence ID" value="AIF99227.1"/>
    <property type="molecule type" value="Genomic_DNA"/>
</dbReference>
<dbReference type="SUPFAM" id="SSF52821">
    <property type="entry name" value="Rhodanese/Cell cycle control phosphatase"/>
    <property type="match status" value="1"/>
</dbReference>
<dbReference type="GeneID" id="78255495"/>
<dbReference type="InterPro" id="IPR036873">
    <property type="entry name" value="Rhodanese-like_dom_sf"/>
</dbReference>
<dbReference type="KEGG" id="aaus:EP12_12015"/>
<name>A0A075P7E1_9ALTE</name>
<sequence length="116" mass="12712">MLIDIPTRLKNIEKPIRRITAKEAALEIEKNQGLLLDVREASEVAEKPVNKATAIPRGILEMKMLALVKEADRPIYIHCASGVRASLAAEQLMLMGYEQVSVVTCAVDDIIAAVTD</sequence>
<gene>
    <name evidence="3" type="ORF">DEB45_01635</name>
    <name evidence="2" type="ORF">EP13_11330</name>
</gene>
<dbReference type="eggNOG" id="COG0607">
    <property type="taxonomic scope" value="Bacteria"/>
</dbReference>
<accession>A0A075P7E1</accession>
<dbReference type="PANTHER" id="PTHR43031:SF1">
    <property type="entry name" value="PYRIDINE NUCLEOTIDE-DISULPHIDE OXIDOREDUCTASE"/>
    <property type="match status" value="1"/>
</dbReference>
<dbReference type="EMBL" id="DONK01000028">
    <property type="protein sequence ID" value="HBU49934.1"/>
    <property type="molecule type" value="Genomic_DNA"/>
</dbReference>
<dbReference type="InterPro" id="IPR050229">
    <property type="entry name" value="GlpE_sulfurtransferase"/>
</dbReference>
<dbReference type="PROSITE" id="PS50206">
    <property type="entry name" value="RHODANESE_3"/>
    <property type="match status" value="1"/>
</dbReference>
<dbReference type="RefSeq" id="WP_044057338.1">
    <property type="nucleotide sequence ID" value="NZ_CAJXAX010000001.1"/>
</dbReference>
<dbReference type="KEGG" id="aal:EP13_11330"/>
<dbReference type="PANTHER" id="PTHR43031">
    <property type="entry name" value="FAD-DEPENDENT OXIDOREDUCTASE"/>
    <property type="match status" value="1"/>
</dbReference>
<reference evidence="3 5" key="2">
    <citation type="journal article" date="2018" name="Nat. Biotechnol.">
        <title>A standardized bacterial taxonomy based on genome phylogeny substantially revises the tree of life.</title>
        <authorList>
            <person name="Parks D.H."/>
            <person name="Chuvochina M."/>
            <person name="Waite D.W."/>
            <person name="Rinke C."/>
            <person name="Skarshewski A."/>
            <person name="Chaumeil P.A."/>
            <person name="Hugenholtz P."/>
        </authorList>
    </citation>
    <scope>NUCLEOTIDE SEQUENCE [LARGE SCALE GENOMIC DNA]</scope>
    <source>
        <strain evidence="3">UBA11621</strain>
    </source>
</reference>
<dbReference type="Proteomes" id="UP000056090">
    <property type="component" value="Chromosome"/>
</dbReference>
<protein>
    <recommendedName>
        <fullName evidence="1">Rhodanese domain-containing protein</fullName>
    </recommendedName>
</protein>
<dbReference type="AlphaFoldDB" id="A0A075P7E1"/>
<dbReference type="OrthoDB" id="9791096at2"/>
<dbReference type="Pfam" id="PF00581">
    <property type="entry name" value="Rhodanese"/>
    <property type="match status" value="1"/>
</dbReference>
<keyword evidence="4" id="KW-1185">Reference proteome</keyword>